<reference evidence="2 3" key="1">
    <citation type="submission" date="2017-11" db="EMBL/GenBank/DDBJ databases">
        <title>De-novo sequencing of pomegranate (Punica granatum L.) genome.</title>
        <authorList>
            <person name="Akparov Z."/>
            <person name="Amiraslanov A."/>
            <person name="Hajiyeva S."/>
            <person name="Abbasov M."/>
            <person name="Kaur K."/>
            <person name="Hamwieh A."/>
            <person name="Solovyev V."/>
            <person name="Salamov A."/>
            <person name="Braich B."/>
            <person name="Kosarev P."/>
            <person name="Mahmoud A."/>
            <person name="Hajiyev E."/>
            <person name="Babayeva S."/>
            <person name="Izzatullayeva V."/>
            <person name="Mammadov A."/>
            <person name="Mammadov A."/>
            <person name="Sharifova S."/>
            <person name="Ojaghi J."/>
            <person name="Eynullazada K."/>
            <person name="Bayramov B."/>
            <person name="Abdulazimova A."/>
            <person name="Shahmuradov I."/>
        </authorList>
    </citation>
    <scope>NUCLEOTIDE SEQUENCE [LARGE SCALE GENOMIC DNA]</scope>
    <source>
        <strain evidence="3">cv. AG2017</strain>
        <tissue evidence="2">Leaf</tissue>
    </source>
</reference>
<dbReference type="AlphaFoldDB" id="A0A2I0JYS6"/>
<dbReference type="Proteomes" id="UP000233551">
    <property type="component" value="Unassembled WGS sequence"/>
</dbReference>
<accession>A0A2I0JYS6</accession>
<comment type="caution">
    <text evidence="2">The sequence shown here is derived from an EMBL/GenBank/DDBJ whole genome shotgun (WGS) entry which is preliminary data.</text>
</comment>
<evidence type="ECO:0000256" key="1">
    <source>
        <dbReference type="SAM" id="MobiDB-lite"/>
    </source>
</evidence>
<proteinExistence type="predicted"/>
<evidence type="ECO:0000313" key="2">
    <source>
        <dbReference type="EMBL" id="PKI61489.1"/>
    </source>
</evidence>
<gene>
    <name evidence="2" type="ORF">CRG98_018114</name>
</gene>
<protein>
    <submittedName>
        <fullName evidence="2">Uncharacterized protein</fullName>
    </submittedName>
</protein>
<organism evidence="2 3">
    <name type="scientific">Punica granatum</name>
    <name type="common">Pomegranate</name>
    <dbReference type="NCBI Taxonomy" id="22663"/>
    <lineage>
        <taxon>Eukaryota</taxon>
        <taxon>Viridiplantae</taxon>
        <taxon>Streptophyta</taxon>
        <taxon>Embryophyta</taxon>
        <taxon>Tracheophyta</taxon>
        <taxon>Spermatophyta</taxon>
        <taxon>Magnoliopsida</taxon>
        <taxon>eudicotyledons</taxon>
        <taxon>Gunneridae</taxon>
        <taxon>Pentapetalae</taxon>
        <taxon>rosids</taxon>
        <taxon>malvids</taxon>
        <taxon>Myrtales</taxon>
        <taxon>Lythraceae</taxon>
        <taxon>Punica</taxon>
    </lineage>
</organism>
<evidence type="ECO:0000313" key="3">
    <source>
        <dbReference type="Proteomes" id="UP000233551"/>
    </source>
</evidence>
<dbReference type="EMBL" id="PGOL01001031">
    <property type="protein sequence ID" value="PKI61489.1"/>
    <property type="molecule type" value="Genomic_DNA"/>
</dbReference>
<name>A0A2I0JYS6_PUNGR</name>
<keyword evidence="3" id="KW-1185">Reference proteome</keyword>
<feature type="region of interest" description="Disordered" evidence="1">
    <location>
        <begin position="1"/>
        <end position="26"/>
    </location>
</feature>
<sequence length="113" mass="12490">MMTALTTKNKVGMVDGSVPRPPEGDPNRAQWYMFNALELLLAATRLPGELGVEGNGGERKIRVFREKGEKGHRGSTKLIRWAAAWRWPGPEQIRWAAGPSGPFRAVKSGFESD</sequence>